<accession>A0A813ZE99</accession>
<gene>
    <name evidence="3" type="ORF">JXQ802_LOCUS8965</name>
    <name evidence="2" type="ORF">PYM288_LOCUS7232</name>
</gene>
<evidence type="ECO:0000313" key="3">
    <source>
        <dbReference type="EMBL" id="CAF0897244.1"/>
    </source>
</evidence>
<comment type="caution">
    <text evidence="3">The sequence shown here is derived from an EMBL/GenBank/DDBJ whole genome shotgun (WGS) entry which is preliminary data.</text>
</comment>
<reference evidence="3" key="1">
    <citation type="submission" date="2021-02" db="EMBL/GenBank/DDBJ databases">
        <authorList>
            <person name="Nowell W R."/>
        </authorList>
    </citation>
    <scope>NUCLEOTIDE SEQUENCE</scope>
</reference>
<organism evidence="3 4">
    <name type="scientific">Rotaria sordida</name>
    <dbReference type="NCBI Taxonomy" id="392033"/>
    <lineage>
        <taxon>Eukaryota</taxon>
        <taxon>Metazoa</taxon>
        <taxon>Spiralia</taxon>
        <taxon>Gnathifera</taxon>
        <taxon>Rotifera</taxon>
        <taxon>Eurotatoria</taxon>
        <taxon>Bdelloidea</taxon>
        <taxon>Philodinida</taxon>
        <taxon>Philodinidae</taxon>
        <taxon>Rotaria</taxon>
    </lineage>
</organism>
<keyword evidence="4" id="KW-1185">Reference proteome</keyword>
<keyword evidence="1" id="KW-0732">Signal</keyword>
<dbReference type="Proteomes" id="UP000663854">
    <property type="component" value="Unassembled WGS sequence"/>
</dbReference>
<dbReference type="EMBL" id="CAJNOH010000086">
    <property type="protein sequence ID" value="CAF0854546.1"/>
    <property type="molecule type" value="Genomic_DNA"/>
</dbReference>
<sequence length="318" mass="37342">MMIIRFVVCVILFLYLFIQNSSATYLRCTSKCTQITVPFLEPLKISNECQDNNSLINIYDYSTSCIVDYRIDYDAKNIYINFKASNDTHIYDGYNQSEFLVQTIWLGFNQDSEQPNITDRKYGCSTENDCARQFYFNTIKHLITNGQLQIDKIKSKLYRQSLLPKNIALRRCEINNTTYNRSTIRCQDGLCYVNNMNEKQYCTSDKTPTFFSEFRSYLPKSTAKEIEFIEYKCNKHLCNNNETIEIIKKLLRDYTNWNNINNKQNQIEEKSSSTIYQIEEKSSSTTYKIEEKSSSTTTCQTVSNILIILSLINLRFLF</sequence>
<evidence type="ECO:0000256" key="1">
    <source>
        <dbReference type="SAM" id="SignalP"/>
    </source>
</evidence>
<feature type="signal peptide" evidence="1">
    <location>
        <begin position="1"/>
        <end position="23"/>
    </location>
</feature>
<dbReference type="AlphaFoldDB" id="A0A813ZE99"/>
<evidence type="ECO:0000313" key="4">
    <source>
        <dbReference type="Proteomes" id="UP000663870"/>
    </source>
</evidence>
<dbReference type="Proteomes" id="UP000663870">
    <property type="component" value="Unassembled WGS sequence"/>
</dbReference>
<feature type="chain" id="PRO_5035598545" evidence="1">
    <location>
        <begin position="24"/>
        <end position="318"/>
    </location>
</feature>
<proteinExistence type="predicted"/>
<protein>
    <submittedName>
        <fullName evidence="3">Uncharacterized protein</fullName>
    </submittedName>
</protein>
<evidence type="ECO:0000313" key="2">
    <source>
        <dbReference type="EMBL" id="CAF0854546.1"/>
    </source>
</evidence>
<dbReference type="EMBL" id="CAJNOL010000162">
    <property type="protein sequence ID" value="CAF0897244.1"/>
    <property type="molecule type" value="Genomic_DNA"/>
</dbReference>
<name>A0A813ZE99_9BILA</name>